<keyword evidence="4" id="KW-0297">G-protein coupled receptor</keyword>
<keyword evidence="8" id="KW-0807">Transducer</keyword>
<dbReference type="CDD" id="cd06366">
    <property type="entry name" value="PBP1_GABAb_receptor"/>
    <property type="match status" value="1"/>
</dbReference>
<evidence type="ECO:0000256" key="6">
    <source>
        <dbReference type="ARBA" id="ARBA00023170"/>
    </source>
</evidence>
<evidence type="ECO:0000313" key="11">
    <source>
        <dbReference type="EMBL" id="EDV23718.1"/>
    </source>
</evidence>
<dbReference type="PANTHER" id="PTHR10519:SF78">
    <property type="entry name" value="G-PROTEIN COUPLED RECEPTORS FAMILY 3 PROFILE DOMAIN-CONTAINING PROTEIN"/>
    <property type="match status" value="1"/>
</dbReference>
<evidence type="ECO:0000256" key="7">
    <source>
        <dbReference type="ARBA" id="ARBA00023180"/>
    </source>
</evidence>
<keyword evidence="6" id="KW-0675">Receptor</keyword>
<evidence type="ECO:0000256" key="9">
    <source>
        <dbReference type="SAM" id="Phobius"/>
    </source>
</evidence>
<dbReference type="PhylomeDB" id="B3S0W5"/>
<dbReference type="GO" id="GO:0038039">
    <property type="term" value="C:G protein-coupled receptor heterodimeric complex"/>
    <property type="evidence" value="ECO:0000318"/>
    <property type="project" value="GO_Central"/>
</dbReference>
<feature type="domain" description="G-protein coupled receptors family 3 profile" evidence="10">
    <location>
        <begin position="343"/>
        <end position="603"/>
    </location>
</feature>
<dbReference type="InterPro" id="IPR028082">
    <property type="entry name" value="Peripla_BP_I"/>
</dbReference>
<evidence type="ECO:0000313" key="12">
    <source>
        <dbReference type="Proteomes" id="UP000009022"/>
    </source>
</evidence>
<reference evidence="11 12" key="1">
    <citation type="journal article" date="2008" name="Nature">
        <title>The Trichoplax genome and the nature of placozoans.</title>
        <authorList>
            <person name="Srivastava M."/>
            <person name="Begovic E."/>
            <person name="Chapman J."/>
            <person name="Putnam N.H."/>
            <person name="Hellsten U."/>
            <person name="Kawashima T."/>
            <person name="Kuo A."/>
            <person name="Mitros T."/>
            <person name="Salamov A."/>
            <person name="Carpenter M.L."/>
            <person name="Signorovitch A.Y."/>
            <person name="Moreno M.A."/>
            <person name="Kamm K."/>
            <person name="Grimwood J."/>
            <person name="Schmutz J."/>
            <person name="Shapiro H."/>
            <person name="Grigoriev I.V."/>
            <person name="Buss L.W."/>
            <person name="Schierwater B."/>
            <person name="Dellaporta S.L."/>
            <person name="Rokhsar D.S."/>
        </authorList>
    </citation>
    <scope>NUCLEOTIDE SEQUENCE [LARGE SCALE GENOMIC DNA]</scope>
    <source>
        <strain evidence="11 12">Grell-BS-1999</strain>
    </source>
</reference>
<evidence type="ECO:0000259" key="10">
    <source>
        <dbReference type="PROSITE" id="PS50259"/>
    </source>
</evidence>
<feature type="transmembrane region" description="Helical" evidence="9">
    <location>
        <begin position="414"/>
        <end position="434"/>
    </location>
</feature>
<dbReference type="PRINTS" id="PR01177">
    <property type="entry name" value="GABAB1RECPTR"/>
</dbReference>
<name>B3S0W5_TRIAD</name>
<feature type="transmembrane region" description="Helical" evidence="9">
    <location>
        <begin position="514"/>
        <end position="536"/>
    </location>
</feature>
<evidence type="ECO:0000256" key="4">
    <source>
        <dbReference type="ARBA" id="ARBA00023040"/>
    </source>
</evidence>
<dbReference type="PANTHER" id="PTHR10519">
    <property type="entry name" value="GABA-B RECEPTOR"/>
    <property type="match status" value="1"/>
</dbReference>
<protein>
    <recommendedName>
        <fullName evidence="10">G-protein coupled receptors family 3 profile domain-containing protein</fullName>
    </recommendedName>
</protein>
<dbReference type="InterPro" id="IPR001828">
    <property type="entry name" value="ANF_lig-bd_rcpt"/>
</dbReference>
<dbReference type="EMBL" id="DS985246">
    <property type="protein sequence ID" value="EDV23718.1"/>
    <property type="molecule type" value="Genomic_DNA"/>
</dbReference>
<dbReference type="CDD" id="cd15047">
    <property type="entry name" value="7tmC_GABA-B-like"/>
    <property type="match status" value="1"/>
</dbReference>
<keyword evidence="5 9" id="KW-0472">Membrane</keyword>
<dbReference type="SUPFAM" id="SSF53822">
    <property type="entry name" value="Periplasmic binding protein-like I"/>
    <property type="match status" value="1"/>
</dbReference>
<feature type="transmembrane region" description="Helical" evidence="9">
    <location>
        <begin position="580"/>
        <end position="601"/>
    </location>
</feature>
<dbReference type="InterPro" id="IPR017978">
    <property type="entry name" value="GPCR_3_C"/>
</dbReference>
<dbReference type="Proteomes" id="UP000009022">
    <property type="component" value="Unassembled WGS sequence"/>
</dbReference>
<dbReference type="GO" id="GO:0004965">
    <property type="term" value="F:G protein-coupled GABA receptor activity"/>
    <property type="evidence" value="ECO:0000318"/>
    <property type="project" value="GO_Central"/>
</dbReference>
<evidence type="ECO:0000256" key="3">
    <source>
        <dbReference type="ARBA" id="ARBA00022989"/>
    </source>
</evidence>
<accession>B3S0W5</accession>
<comment type="subcellular location">
    <subcellularLocation>
        <location evidence="1">Membrane</location>
        <topology evidence="1">Multi-pass membrane protein</topology>
    </subcellularLocation>
</comment>
<dbReference type="InterPro" id="IPR002455">
    <property type="entry name" value="GPCR3_GABA-B"/>
</dbReference>
<dbReference type="Pfam" id="PF01094">
    <property type="entry name" value="ANF_receptor"/>
    <property type="match status" value="1"/>
</dbReference>
<dbReference type="CTD" id="6754456"/>
<feature type="transmembrane region" description="Helical" evidence="9">
    <location>
        <begin position="556"/>
        <end position="574"/>
    </location>
</feature>
<evidence type="ECO:0000256" key="5">
    <source>
        <dbReference type="ARBA" id="ARBA00023136"/>
    </source>
</evidence>
<dbReference type="PRINTS" id="PR01176">
    <property type="entry name" value="GABABRECEPTR"/>
</dbReference>
<gene>
    <name evidence="11" type="ORF">TRIADDRAFT_57193</name>
</gene>
<keyword evidence="2 9" id="KW-0812">Transmembrane</keyword>
<dbReference type="InParanoid" id="B3S0W5"/>
<dbReference type="Pfam" id="PF00003">
    <property type="entry name" value="7tm_3"/>
    <property type="match status" value="1"/>
</dbReference>
<dbReference type="KEGG" id="tad:TRIADDRAFT_57193"/>
<dbReference type="Gene3D" id="3.40.50.2300">
    <property type="match status" value="3"/>
</dbReference>
<dbReference type="GeneID" id="6754456"/>
<sequence>MNSGLLHIYINRSNVYGSVNYAQRAFFNYVYYKPTKIMLLGADFSTVTEPLATTSSLWNLIQAMSSLRTSLTAANIKINGYETFREDPYDAVRALKSRDARIIIANFYEKQGAHVLCEAYHQNMRGGKYVWILLGWLQGQWWNTTVIARSGNCTSKELIEVLDNHFTTDLVYLNDDNETIPSGKNVKQLVTELEDRLGYPPQTHGYYPFAYDAIYAMAFAMNVTENQLSKNNKSLSQFHYGDITMAKMLKDNMDYVKFRGLTGPVSFKSTGDREGNTKINQIQFEGNVGNKVLVGIYKSSSKEIVMNRQLIRWTDNSTPVAAVRRIIEPTSINLDLFIGACATAALGIVLAIGFLIFNLVYRNHRYIKMSSPNLNNIIILGCIIMYASVCVFGLDNRFIPEHLLVLICSLRMWVPIIGFTLAFGTMFAKTYRIYKIFVGSRSNKKVAVSIPQIITDTQLVILVGILLSIDFILLATWQLIDPPTIQRFNISTYQKSQDETIVSQIWLCHSKHNLYWFIALYTEKGLLLLAGMFLAWETRGVRYAALNDSQYIAMSVYNVVILSGVGVLVVSIMAKSINAAYALMSALLIFGNTVILCLVFVPKFIEFKRKDDPIHGDSRRPSMNPSAMQSISATNMALISKTPST</sequence>
<dbReference type="eggNOG" id="KOG1055">
    <property type="taxonomic scope" value="Eukaryota"/>
</dbReference>
<dbReference type="OMA" id="IWHINEV"/>
<evidence type="ECO:0000256" key="8">
    <source>
        <dbReference type="ARBA" id="ARBA00023224"/>
    </source>
</evidence>
<keyword evidence="3 9" id="KW-1133">Transmembrane helix</keyword>
<dbReference type="OrthoDB" id="17569at2759"/>
<dbReference type="RefSeq" id="XP_002113244.1">
    <property type="nucleotide sequence ID" value="XM_002113208.1"/>
</dbReference>
<dbReference type="FunFam" id="3.40.50.2300:FF:000709">
    <property type="entry name" value="Uncharacterized protein"/>
    <property type="match status" value="1"/>
</dbReference>
<dbReference type="GO" id="GO:0007214">
    <property type="term" value="P:gamma-aminobutyric acid signaling pathway"/>
    <property type="evidence" value="ECO:0000318"/>
    <property type="project" value="GO_Central"/>
</dbReference>
<dbReference type="HOGENOM" id="CLU_005240_3_1_1"/>
<keyword evidence="7" id="KW-0325">Glycoprotein</keyword>
<organism evidence="11 12">
    <name type="scientific">Trichoplax adhaerens</name>
    <name type="common">Trichoplax reptans</name>
    <dbReference type="NCBI Taxonomy" id="10228"/>
    <lineage>
        <taxon>Eukaryota</taxon>
        <taxon>Metazoa</taxon>
        <taxon>Placozoa</taxon>
        <taxon>Uniplacotomia</taxon>
        <taxon>Trichoplacea</taxon>
        <taxon>Trichoplacidae</taxon>
        <taxon>Trichoplax</taxon>
    </lineage>
</organism>
<dbReference type="AlphaFoldDB" id="B3S0W5"/>
<evidence type="ECO:0000256" key="2">
    <source>
        <dbReference type="ARBA" id="ARBA00022692"/>
    </source>
</evidence>
<dbReference type="STRING" id="10228.B3S0W5"/>
<proteinExistence type="predicted"/>
<dbReference type="PROSITE" id="PS50259">
    <property type="entry name" value="G_PROTEIN_RECEP_F3_4"/>
    <property type="match status" value="1"/>
</dbReference>
<feature type="transmembrane region" description="Helical" evidence="9">
    <location>
        <begin position="336"/>
        <end position="361"/>
    </location>
</feature>
<feature type="transmembrane region" description="Helical" evidence="9">
    <location>
        <begin position="459"/>
        <end position="480"/>
    </location>
</feature>
<evidence type="ECO:0000256" key="1">
    <source>
        <dbReference type="ARBA" id="ARBA00004141"/>
    </source>
</evidence>
<feature type="transmembrane region" description="Helical" evidence="9">
    <location>
        <begin position="373"/>
        <end position="394"/>
    </location>
</feature>
<keyword evidence="12" id="KW-1185">Reference proteome</keyword>